<evidence type="ECO:0000256" key="4">
    <source>
        <dbReference type="SAM" id="MobiDB-lite"/>
    </source>
</evidence>
<dbReference type="GO" id="GO:0005524">
    <property type="term" value="F:ATP binding"/>
    <property type="evidence" value="ECO:0007669"/>
    <property type="project" value="UniProtKB-KW"/>
</dbReference>
<protein>
    <recommendedName>
        <fullName evidence="8">Tubulin--tyrosine ligase-like protein 9</fullName>
    </recommendedName>
</protein>
<organism evidence="5">
    <name type="scientific">Pelagomonas calceolata</name>
    <dbReference type="NCBI Taxonomy" id="35677"/>
    <lineage>
        <taxon>Eukaryota</taxon>
        <taxon>Sar</taxon>
        <taxon>Stramenopiles</taxon>
        <taxon>Ochrophyta</taxon>
        <taxon>Pelagophyceae</taxon>
        <taxon>Pelagomonadales</taxon>
        <taxon>Pelagomonadaceae</taxon>
        <taxon>Pelagomonas</taxon>
    </lineage>
</organism>
<proteinExistence type="predicted"/>
<dbReference type="EMBL" id="CAKKNE010000002">
    <property type="protein sequence ID" value="CAH0367770.1"/>
    <property type="molecule type" value="Genomic_DNA"/>
</dbReference>
<keyword evidence="1" id="KW-0436">Ligase</keyword>
<accession>A0A7S3ZJ19</accession>
<name>A0A7S3ZJ19_9STRA</name>
<dbReference type="PROSITE" id="PS51221">
    <property type="entry name" value="TTL"/>
    <property type="match status" value="1"/>
</dbReference>
<keyword evidence="2" id="KW-0547">Nucleotide-binding</keyword>
<keyword evidence="3" id="KW-0067">ATP-binding</keyword>
<dbReference type="Proteomes" id="UP000789595">
    <property type="component" value="Unassembled WGS sequence"/>
</dbReference>
<dbReference type="Pfam" id="PF03133">
    <property type="entry name" value="TTL"/>
    <property type="match status" value="2"/>
</dbReference>
<evidence type="ECO:0000256" key="1">
    <source>
        <dbReference type="ARBA" id="ARBA00022598"/>
    </source>
</evidence>
<gene>
    <name evidence="5" type="ORF">PCAL00307_LOCUS26</name>
    <name evidence="6" type="ORF">PECAL_2P08090</name>
</gene>
<dbReference type="GO" id="GO:0070740">
    <property type="term" value="F:tubulin-glutamic acid ligase activity"/>
    <property type="evidence" value="ECO:0007669"/>
    <property type="project" value="TreeGrafter"/>
</dbReference>
<dbReference type="GO" id="GO:0000226">
    <property type="term" value="P:microtubule cytoskeleton organization"/>
    <property type="evidence" value="ECO:0007669"/>
    <property type="project" value="TreeGrafter"/>
</dbReference>
<dbReference type="EMBL" id="HBIW01000029">
    <property type="protein sequence ID" value="CAE0684592.1"/>
    <property type="molecule type" value="Transcribed_RNA"/>
</dbReference>
<dbReference type="GO" id="GO:0036064">
    <property type="term" value="C:ciliary basal body"/>
    <property type="evidence" value="ECO:0007669"/>
    <property type="project" value="TreeGrafter"/>
</dbReference>
<evidence type="ECO:0008006" key="8">
    <source>
        <dbReference type="Google" id="ProtNLM"/>
    </source>
</evidence>
<dbReference type="PANTHER" id="PTHR12241:SF154">
    <property type="entry name" value="TUBULIN POLYGLUTAMYLASE TTLL11"/>
    <property type="match status" value="1"/>
</dbReference>
<dbReference type="OrthoDB" id="202825at2759"/>
<dbReference type="InterPro" id="IPR004344">
    <property type="entry name" value="TTL/TTLL_fam"/>
</dbReference>
<feature type="region of interest" description="Disordered" evidence="4">
    <location>
        <begin position="283"/>
        <end position="307"/>
    </location>
</feature>
<keyword evidence="7" id="KW-1185">Reference proteome</keyword>
<evidence type="ECO:0000256" key="3">
    <source>
        <dbReference type="ARBA" id="ARBA00022840"/>
    </source>
</evidence>
<reference evidence="5" key="1">
    <citation type="submission" date="2021-01" db="EMBL/GenBank/DDBJ databases">
        <authorList>
            <person name="Corre E."/>
            <person name="Pelletier E."/>
            <person name="Niang G."/>
            <person name="Scheremetjew M."/>
            <person name="Finn R."/>
            <person name="Kale V."/>
            <person name="Holt S."/>
            <person name="Cochrane G."/>
            <person name="Meng A."/>
            <person name="Brown T."/>
            <person name="Cohen L."/>
        </authorList>
    </citation>
    <scope>NUCLEOTIDE SEQUENCE</scope>
    <source>
        <strain evidence="5">CCMP1756</strain>
    </source>
</reference>
<dbReference type="Gene3D" id="3.30.470.20">
    <property type="entry name" value="ATP-grasp fold, B domain"/>
    <property type="match status" value="1"/>
</dbReference>
<dbReference type="GO" id="GO:0015631">
    <property type="term" value="F:tubulin binding"/>
    <property type="evidence" value="ECO:0007669"/>
    <property type="project" value="TreeGrafter"/>
</dbReference>
<reference evidence="6" key="2">
    <citation type="submission" date="2021-11" db="EMBL/GenBank/DDBJ databases">
        <authorList>
            <consortium name="Genoscope - CEA"/>
            <person name="William W."/>
        </authorList>
    </citation>
    <scope>NUCLEOTIDE SEQUENCE</scope>
</reference>
<dbReference type="Gene3D" id="1.10.238.10">
    <property type="entry name" value="EF-hand"/>
    <property type="match status" value="1"/>
</dbReference>
<sequence>MPADLAAIRDAVAARKAMLAEQDTEPSATAKAVARWCVKRPGPKRVYTAKHTGNLDLLRRTLDELDGWQEEKKDGQGYKCRLVWVASAGDGPKELLRHQMMNKFEGMASLADKAETERCLQRARDAGVPGLGPGAGSYFPRTWILPAGRADLVEYLKRKRLKGYQKHGTIIYKPASGMQGTGIMLIQHEGNLPTESGHVGRKAAVAQAYIPPLLYDGLKFDLRLYVVVTSVDPLEAYLHREGLARFCTEPYKTPSAKNLHRCYAHLTNYSLNKYNKEGYVLATDDDSSNKSESSDDGQSYKGASKRPASHVIDELDVRGLIDGEEFWDRTEDLAACVLRAMQPDLALRYRRNFPRDRESLSDAAGPNRSAPDLDDRRCFHVIGLDVMIDEKSQPRLIEVNSSPSLALDQEVEVLNEETGESRVRKQVSPVDVAVKVRVMRSVLRLVGDRTLEADLRPICGGGRAEADEWTLVDRCRRLFAAVQPDTSKGMSAAHYVRFCKNAGLLELGAFAKADLEIMHTQLCAQQEWRANEPAQKLMRWATFVRALQQLATRAFPDQDVGAAFGRLLDHIHRNAVEGT</sequence>
<evidence type="ECO:0000256" key="2">
    <source>
        <dbReference type="ARBA" id="ARBA00022741"/>
    </source>
</evidence>
<dbReference type="SUPFAM" id="SSF56059">
    <property type="entry name" value="Glutathione synthetase ATP-binding domain-like"/>
    <property type="match status" value="1"/>
</dbReference>
<evidence type="ECO:0000313" key="7">
    <source>
        <dbReference type="Proteomes" id="UP000789595"/>
    </source>
</evidence>
<evidence type="ECO:0000313" key="6">
    <source>
        <dbReference type="EMBL" id="CAH0367770.1"/>
    </source>
</evidence>
<dbReference type="AlphaFoldDB" id="A0A7S3ZJ19"/>
<dbReference type="PANTHER" id="PTHR12241">
    <property type="entry name" value="TUBULIN POLYGLUTAMYLASE"/>
    <property type="match status" value="1"/>
</dbReference>
<evidence type="ECO:0000313" key="5">
    <source>
        <dbReference type="EMBL" id="CAE0684592.1"/>
    </source>
</evidence>